<dbReference type="NCBIfam" id="NF003739">
    <property type="entry name" value="PRK05335.1"/>
    <property type="match status" value="1"/>
</dbReference>
<keyword evidence="13" id="KW-1185">Reference proteome</keyword>
<dbReference type="AlphaFoldDB" id="A0A8J2BSY3"/>
<evidence type="ECO:0000256" key="1">
    <source>
        <dbReference type="ARBA" id="ARBA00001974"/>
    </source>
</evidence>
<comment type="cofactor">
    <cofactor evidence="1 10">
        <name>FAD</name>
        <dbReference type="ChEBI" id="CHEBI:57692"/>
    </cofactor>
</comment>
<dbReference type="PANTHER" id="PTHR11806:SF2">
    <property type="entry name" value="METHYLENETETRAHYDROFOLATE--TRNA-(URACIL-5-)-METHYLTRANSFERASE TRMFO"/>
    <property type="match status" value="1"/>
</dbReference>
<keyword evidence="9 10" id="KW-0520">NAD</keyword>
<keyword evidence="7 10" id="KW-0274">FAD</keyword>
<dbReference type="Proteomes" id="UP000663859">
    <property type="component" value="Unassembled WGS sequence"/>
</dbReference>
<dbReference type="EC" id="2.1.1.74" evidence="10"/>
<protein>
    <recommendedName>
        <fullName evidence="10">Methylenetetrahydrofolate--tRNA-(uracil-5-)-methyltransferase TrmFO</fullName>
        <ecNumber evidence="10">2.1.1.74</ecNumber>
    </recommendedName>
    <alternativeName>
        <fullName evidence="10">Folate-dependent tRNA (uracil-5-)-methyltransferase</fullName>
    </alternativeName>
    <alternativeName>
        <fullName evidence="10">Folate-dependent tRNA(M-5-U54)-methyltransferase</fullName>
    </alternativeName>
</protein>
<proteinExistence type="inferred from homology"/>
<gene>
    <name evidence="10 12" type="primary">trmFO</name>
    <name evidence="12" type="ORF">MPNT_20158</name>
</gene>
<dbReference type="GO" id="GO:0047151">
    <property type="term" value="F:tRNA (uracil(54)-C5)-methyltransferase activity, 5,10-methylenetetrahydrofolate-dependent"/>
    <property type="evidence" value="ECO:0007669"/>
    <property type="project" value="UniProtKB-UniRule"/>
</dbReference>
<comment type="catalytic activity">
    <reaction evidence="10">
        <text>uridine(54) in tRNA + (6R)-5,10-methylene-5,6,7,8-tetrahydrofolate + NADH + H(+) = 5-methyluridine(54) in tRNA + (6S)-5,6,7,8-tetrahydrofolate + NAD(+)</text>
        <dbReference type="Rhea" id="RHEA:16873"/>
        <dbReference type="Rhea" id="RHEA-COMP:10167"/>
        <dbReference type="Rhea" id="RHEA-COMP:10193"/>
        <dbReference type="ChEBI" id="CHEBI:15378"/>
        <dbReference type="ChEBI" id="CHEBI:15636"/>
        <dbReference type="ChEBI" id="CHEBI:57453"/>
        <dbReference type="ChEBI" id="CHEBI:57540"/>
        <dbReference type="ChEBI" id="CHEBI:57945"/>
        <dbReference type="ChEBI" id="CHEBI:65315"/>
        <dbReference type="ChEBI" id="CHEBI:74447"/>
        <dbReference type="EC" id="2.1.1.74"/>
    </reaction>
</comment>
<evidence type="ECO:0000313" key="12">
    <source>
        <dbReference type="EMBL" id="CAF0696230.1"/>
    </source>
</evidence>
<evidence type="ECO:0000256" key="10">
    <source>
        <dbReference type="HAMAP-Rule" id="MF_01037"/>
    </source>
</evidence>
<comment type="similarity">
    <text evidence="10">Belongs to the MnmG family. TrmFO subfamily.</text>
</comment>
<comment type="subcellular location">
    <subcellularLocation>
        <location evidence="10">Cytoplasm</location>
    </subcellularLocation>
</comment>
<evidence type="ECO:0000313" key="13">
    <source>
        <dbReference type="Proteomes" id="UP000663859"/>
    </source>
</evidence>
<dbReference type="Pfam" id="PF01134">
    <property type="entry name" value="GIDA"/>
    <property type="match status" value="1"/>
</dbReference>
<keyword evidence="4 10" id="KW-0285">Flavoprotein</keyword>
<comment type="function">
    <text evidence="10">Catalyzes the folate-dependent formation of 5-methyl-uridine at position 54 (M-5-U54) in all tRNAs.</text>
</comment>
<organism evidence="12 13">
    <name type="scientific">Candidatus Methylacidithermus pantelleriae</name>
    <dbReference type="NCBI Taxonomy" id="2744239"/>
    <lineage>
        <taxon>Bacteria</taxon>
        <taxon>Pseudomonadati</taxon>
        <taxon>Verrucomicrobiota</taxon>
        <taxon>Methylacidiphilae</taxon>
        <taxon>Methylacidiphilales</taxon>
        <taxon>Methylacidiphilaceae</taxon>
        <taxon>Candidatus Methylacidithermus</taxon>
    </lineage>
</organism>
<dbReference type="InterPro" id="IPR040131">
    <property type="entry name" value="MnmG_N"/>
</dbReference>
<dbReference type="InterPro" id="IPR002218">
    <property type="entry name" value="MnmG-rel"/>
</dbReference>
<dbReference type="SUPFAM" id="SSF51905">
    <property type="entry name" value="FAD/NAD(P)-binding domain"/>
    <property type="match status" value="1"/>
</dbReference>
<keyword evidence="3 10" id="KW-0489">Methyltransferase</keyword>
<dbReference type="GO" id="GO:0002098">
    <property type="term" value="P:tRNA wobble uridine modification"/>
    <property type="evidence" value="ECO:0007669"/>
    <property type="project" value="TreeGrafter"/>
</dbReference>
<dbReference type="GO" id="GO:0030488">
    <property type="term" value="P:tRNA methylation"/>
    <property type="evidence" value="ECO:0007669"/>
    <property type="project" value="TreeGrafter"/>
</dbReference>
<feature type="binding site" evidence="10">
    <location>
        <begin position="9"/>
        <end position="14"/>
    </location>
    <ligand>
        <name>FAD</name>
        <dbReference type="ChEBI" id="CHEBI:57692"/>
    </ligand>
</feature>
<dbReference type="EMBL" id="CAJNOB010000012">
    <property type="protein sequence ID" value="CAF0696230.1"/>
    <property type="molecule type" value="Genomic_DNA"/>
</dbReference>
<comment type="caution">
    <text evidence="12">The sequence shown here is derived from an EMBL/GenBank/DDBJ whole genome shotgun (WGS) entry which is preliminary data.</text>
</comment>
<dbReference type="GO" id="GO:0005829">
    <property type="term" value="C:cytosol"/>
    <property type="evidence" value="ECO:0007669"/>
    <property type="project" value="TreeGrafter"/>
</dbReference>
<dbReference type="InterPro" id="IPR004417">
    <property type="entry name" value="TrmFO"/>
</dbReference>
<dbReference type="InterPro" id="IPR036188">
    <property type="entry name" value="FAD/NAD-bd_sf"/>
</dbReference>
<evidence type="ECO:0000256" key="5">
    <source>
        <dbReference type="ARBA" id="ARBA00022679"/>
    </source>
</evidence>
<accession>A0A8J2BSY3</accession>
<evidence type="ECO:0000256" key="6">
    <source>
        <dbReference type="ARBA" id="ARBA00022694"/>
    </source>
</evidence>
<keyword evidence="6 10" id="KW-0819">tRNA processing</keyword>
<sequence length="459" mass="50957">MQEYAVVVGGGLAGAEAAWQLARRGISVILYEMRPKVMTGAHRTGNLAELVCSNSLGSQDLSTASGLLQEELAILGSLLLTVARNCSVPAGTALAVDREMFAITVTEYLQREPLIEIRREEVLQIPTDPFVIIASGPLTSPSLSRSLEEVAGMGQLFFYDAIAPLVEADSIREEVCFRGSRYQKGELPGGDYWNCPLSREEYFRFIEALRTAECFPLPEWEKEQLRFFEGCLPIEELARRDPLAPAFGPMRPAGLRDPRTGKKPFAVVQLRQDNVACSLLNMVGFQTNLKWSEQARVFRLIPGLETARFARFGQMHRNTFLCSPKLLEPTLEFRGRPGLFFAGQITGVEGYVGNAGTGLVAAINLARRIWGIPPRVFPRETMLGSLLWYVTHAGPETFQPMKANFGLLPPLETNLRDRELRHRALVERALQTMREFAAEMALEEQAVARLSKKGALIGS</sequence>
<dbReference type="HAMAP" id="MF_01037">
    <property type="entry name" value="TrmFO"/>
    <property type="match status" value="1"/>
</dbReference>
<keyword evidence="5 10" id="KW-0808">Transferase</keyword>
<evidence type="ECO:0000259" key="11">
    <source>
        <dbReference type="Pfam" id="PF01134"/>
    </source>
</evidence>
<dbReference type="Gene3D" id="3.50.50.60">
    <property type="entry name" value="FAD/NAD(P)-binding domain"/>
    <property type="match status" value="2"/>
</dbReference>
<feature type="domain" description="MnmG N-terminal" evidence="11">
    <location>
        <begin position="6"/>
        <end position="370"/>
    </location>
</feature>
<dbReference type="GO" id="GO:0050660">
    <property type="term" value="F:flavin adenine dinucleotide binding"/>
    <property type="evidence" value="ECO:0007669"/>
    <property type="project" value="UniProtKB-UniRule"/>
</dbReference>
<keyword evidence="2 10" id="KW-0963">Cytoplasm</keyword>
<evidence type="ECO:0000256" key="9">
    <source>
        <dbReference type="ARBA" id="ARBA00023027"/>
    </source>
</evidence>
<comment type="catalytic activity">
    <reaction evidence="10">
        <text>uridine(54) in tRNA + (6R)-5,10-methylene-5,6,7,8-tetrahydrofolate + NADPH + H(+) = 5-methyluridine(54) in tRNA + (6S)-5,6,7,8-tetrahydrofolate + NADP(+)</text>
        <dbReference type="Rhea" id="RHEA:62372"/>
        <dbReference type="Rhea" id="RHEA-COMP:10167"/>
        <dbReference type="Rhea" id="RHEA-COMP:10193"/>
        <dbReference type="ChEBI" id="CHEBI:15378"/>
        <dbReference type="ChEBI" id="CHEBI:15636"/>
        <dbReference type="ChEBI" id="CHEBI:57453"/>
        <dbReference type="ChEBI" id="CHEBI:57783"/>
        <dbReference type="ChEBI" id="CHEBI:58349"/>
        <dbReference type="ChEBI" id="CHEBI:65315"/>
        <dbReference type="ChEBI" id="CHEBI:74447"/>
        <dbReference type="EC" id="2.1.1.74"/>
    </reaction>
</comment>
<keyword evidence="8 10" id="KW-0521">NADP</keyword>
<dbReference type="PANTHER" id="PTHR11806">
    <property type="entry name" value="GLUCOSE INHIBITED DIVISION PROTEIN A"/>
    <property type="match status" value="1"/>
</dbReference>
<evidence type="ECO:0000256" key="2">
    <source>
        <dbReference type="ARBA" id="ARBA00022490"/>
    </source>
</evidence>
<evidence type="ECO:0000256" key="4">
    <source>
        <dbReference type="ARBA" id="ARBA00022630"/>
    </source>
</evidence>
<reference evidence="12" key="1">
    <citation type="submission" date="2021-02" db="EMBL/GenBank/DDBJ databases">
        <authorList>
            <person name="Cremers G."/>
            <person name="Picone N."/>
        </authorList>
    </citation>
    <scope>NUCLEOTIDE SEQUENCE</scope>
    <source>
        <strain evidence="12">PQ17</strain>
    </source>
</reference>
<name>A0A8J2BSY3_9BACT</name>
<evidence type="ECO:0000256" key="8">
    <source>
        <dbReference type="ARBA" id="ARBA00022857"/>
    </source>
</evidence>
<evidence type="ECO:0000256" key="7">
    <source>
        <dbReference type="ARBA" id="ARBA00022827"/>
    </source>
</evidence>
<dbReference type="NCBIfam" id="TIGR00137">
    <property type="entry name" value="gid_trmFO"/>
    <property type="match status" value="1"/>
</dbReference>
<evidence type="ECO:0000256" key="3">
    <source>
        <dbReference type="ARBA" id="ARBA00022603"/>
    </source>
</evidence>